<dbReference type="Pfam" id="PF00004">
    <property type="entry name" value="AAA"/>
    <property type="match status" value="1"/>
</dbReference>
<dbReference type="AlphaFoldDB" id="A0A1M5SSP0"/>
<dbReference type="InterPro" id="IPR003959">
    <property type="entry name" value="ATPase_AAA_core"/>
</dbReference>
<feature type="domain" description="AAA+ ATPase" evidence="1">
    <location>
        <begin position="111"/>
        <end position="243"/>
    </location>
</feature>
<gene>
    <name evidence="2" type="ORF">SAMN02745180_00267</name>
</gene>
<dbReference type="CDD" id="cd19481">
    <property type="entry name" value="RecA-like_protease"/>
    <property type="match status" value="1"/>
</dbReference>
<accession>A0A1M5SSP0</accession>
<evidence type="ECO:0000313" key="2">
    <source>
        <dbReference type="EMBL" id="SHH41549.1"/>
    </source>
</evidence>
<dbReference type="InterPro" id="IPR027417">
    <property type="entry name" value="P-loop_NTPase"/>
</dbReference>
<dbReference type="InterPro" id="IPR050168">
    <property type="entry name" value="AAA_ATPase_domain"/>
</dbReference>
<dbReference type="Gene3D" id="3.40.50.300">
    <property type="entry name" value="P-loop containing nucleotide triphosphate hydrolases"/>
    <property type="match status" value="1"/>
</dbReference>
<evidence type="ECO:0000313" key="3">
    <source>
        <dbReference type="Proteomes" id="UP000184389"/>
    </source>
</evidence>
<dbReference type="GO" id="GO:0016887">
    <property type="term" value="F:ATP hydrolysis activity"/>
    <property type="evidence" value="ECO:0007669"/>
    <property type="project" value="InterPro"/>
</dbReference>
<protein>
    <submittedName>
        <fullName evidence="2">ATPase family associated with various cellular activities (AAA)</fullName>
    </submittedName>
</protein>
<dbReference type="STRING" id="1123281.SAMN02745180_00267"/>
<dbReference type="GO" id="GO:0005524">
    <property type="term" value="F:ATP binding"/>
    <property type="evidence" value="ECO:0007669"/>
    <property type="project" value="InterPro"/>
</dbReference>
<dbReference type="RefSeq" id="WP_072742723.1">
    <property type="nucleotide sequence ID" value="NZ_FQXR01000002.1"/>
</dbReference>
<dbReference type="InterPro" id="IPR003593">
    <property type="entry name" value="AAA+_ATPase"/>
</dbReference>
<reference evidence="2 3" key="1">
    <citation type="submission" date="2016-11" db="EMBL/GenBank/DDBJ databases">
        <authorList>
            <person name="Jaros S."/>
            <person name="Januszkiewicz K."/>
            <person name="Wedrychowicz H."/>
        </authorList>
    </citation>
    <scope>NUCLEOTIDE SEQUENCE [LARGE SCALE GENOMIC DNA]</scope>
    <source>
        <strain evidence="2 3">DSM 13106</strain>
    </source>
</reference>
<dbReference type="SUPFAM" id="SSF52540">
    <property type="entry name" value="P-loop containing nucleoside triphosphate hydrolases"/>
    <property type="match status" value="1"/>
</dbReference>
<dbReference type="Proteomes" id="UP000184389">
    <property type="component" value="Unassembled WGS sequence"/>
</dbReference>
<evidence type="ECO:0000259" key="1">
    <source>
        <dbReference type="SMART" id="SM00382"/>
    </source>
</evidence>
<dbReference type="PANTHER" id="PTHR23077:SF198">
    <property type="entry name" value="ATP-DEPENDENT ZINC METALLOPROTEASE FTSH"/>
    <property type="match status" value="1"/>
</dbReference>
<dbReference type="OrthoDB" id="9806903at2"/>
<dbReference type="EMBL" id="FQXR01000002">
    <property type="protein sequence ID" value="SHH41549.1"/>
    <property type="molecule type" value="Genomic_DNA"/>
</dbReference>
<name>A0A1M5SSP0_9FIRM</name>
<keyword evidence="3" id="KW-1185">Reference proteome</keyword>
<dbReference type="PANTHER" id="PTHR23077">
    <property type="entry name" value="AAA-FAMILY ATPASE"/>
    <property type="match status" value="1"/>
</dbReference>
<sequence length="320" mass="36905">MATIEQIKSLMKAHFDNDNEKFKVISLQIAAHEAKIGRTKSAREIKALVENSPAKQSNVLKFNKNDEAIELRYTNANLERMVLSDELKIRIERVLDEYRKRNLLLKNGLKNRSKLLLEGEPGTGKTMTASVIANELKLPLYNIQLEHLISKYMGETSAKLKKVFEQIKEYPGVYLFDEFDAIGSDRTYDNDVGEMRRILNSFLQYIEEDDSASIIIAATNNPNMLDKALFRRFDDVFEYRLPDEEQIIQLIRINLNEKATSDVLSDKVIEEARGLNHADIVTACDDSLKEALLTGEKVNEMMLIQFLNDRKRLLQYRRVN</sequence>
<organism evidence="2 3">
    <name type="scientific">Sporanaerobacter acetigenes DSM 13106</name>
    <dbReference type="NCBI Taxonomy" id="1123281"/>
    <lineage>
        <taxon>Bacteria</taxon>
        <taxon>Bacillati</taxon>
        <taxon>Bacillota</taxon>
        <taxon>Tissierellia</taxon>
        <taxon>Tissierellales</taxon>
        <taxon>Sporanaerobacteraceae</taxon>
        <taxon>Sporanaerobacter</taxon>
    </lineage>
</organism>
<proteinExistence type="predicted"/>
<dbReference type="SMART" id="SM00382">
    <property type="entry name" value="AAA"/>
    <property type="match status" value="1"/>
</dbReference>